<dbReference type="CDD" id="cd06558">
    <property type="entry name" value="crotonase-like"/>
    <property type="match status" value="1"/>
</dbReference>
<name>A0A1G9UCJ3_9ACTN</name>
<evidence type="ECO:0000313" key="1">
    <source>
        <dbReference type="EMBL" id="SDM57629.1"/>
    </source>
</evidence>
<dbReference type="InterPro" id="IPR001753">
    <property type="entry name" value="Enoyl-CoA_hydra/iso"/>
</dbReference>
<dbReference type="PANTHER" id="PTHR43459">
    <property type="entry name" value="ENOYL-COA HYDRATASE"/>
    <property type="match status" value="1"/>
</dbReference>
<dbReference type="AlphaFoldDB" id="A0A1G9UCJ3"/>
<reference evidence="1 2" key="1">
    <citation type="submission" date="2016-10" db="EMBL/GenBank/DDBJ databases">
        <authorList>
            <person name="de Groot N.N."/>
        </authorList>
    </citation>
    <scope>NUCLEOTIDE SEQUENCE [LARGE SCALE GENOMIC DNA]</scope>
    <source>
        <strain evidence="1 2">CGMCC 4.6533</strain>
    </source>
</reference>
<dbReference type="PANTHER" id="PTHR43459:SF1">
    <property type="entry name" value="EG:BACN32G11.4 PROTEIN"/>
    <property type="match status" value="1"/>
</dbReference>
<dbReference type="OrthoDB" id="9807606at2"/>
<evidence type="ECO:0000313" key="2">
    <source>
        <dbReference type="Proteomes" id="UP000199202"/>
    </source>
</evidence>
<dbReference type="InterPro" id="IPR029045">
    <property type="entry name" value="ClpP/crotonase-like_dom_sf"/>
</dbReference>
<dbReference type="Gene3D" id="3.90.226.10">
    <property type="entry name" value="2-enoyl-CoA Hydratase, Chain A, domain 1"/>
    <property type="match status" value="1"/>
</dbReference>
<organism evidence="1 2">
    <name type="scientific">Nonomuraea jiangxiensis</name>
    <dbReference type="NCBI Taxonomy" id="633440"/>
    <lineage>
        <taxon>Bacteria</taxon>
        <taxon>Bacillati</taxon>
        <taxon>Actinomycetota</taxon>
        <taxon>Actinomycetes</taxon>
        <taxon>Streptosporangiales</taxon>
        <taxon>Streptosporangiaceae</taxon>
        <taxon>Nonomuraea</taxon>
    </lineage>
</organism>
<dbReference type="SUPFAM" id="SSF52096">
    <property type="entry name" value="ClpP/crotonase"/>
    <property type="match status" value="1"/>
</dbReference>
<dbReference type="RefSeq" id="WP_090946963.1">
    <property type="nucleotide sequence ID" value="NZ_FNDJ01000048.1"/>
</dbReference>
<dbReference type="STRING" id="633440.SAMN05421869_1489"/>
<dbReference type="Proteomes" id="UP000199202">
    <property type="component" value="Unassembled WGS sequence"/>
</dbReference>
<protein>
    <submittedName>
        <fullName evidence="1">Enoyl-CoA hydratase/carnithine racemase</fullName>
    </submittedName>
</protein>
<gene>
    <name evidence="1" type="ORF">SAMN05421869_1489</name>
</gene>
<dbReference type="GO" id="GO:0003824">
    <property type="term" value="F:catalytic activity"/>
    <property type="evidence" value="ECO:0007669"/>
    <property type="project" value="UniProtKB-ARBA"/>
</dbReference>
<dbReference type="Pfam" id="PF00378">
    <property type="entry name" value="ECH_1"/>
    <property type="match status" value="1"/>
</dbReference>
<accession>A0A1G9UCJ3</accession>
<keyword evidence="2" id="KW-1185">Reference proteome</keyword>
<sequence>MTDQLNTARWAGLVSRPDFAEYAEKYRDFFVMRRRDGILELRMHTDGDSYVQTFAGHNAWGQAWLEVGNDPENEVLILTGTGDHWLDARRSADGHVDRTVDDIAKMYEDAAKLLQNFVFGIDVPTIAAVNGPGPHTEIALACDITICTEDARFFDPHFLVSTAPGDGQSLTFQELMGTKRAAYHVYTGQAVDARQALEYGMVTEIVPRERLVDRAWELADMIMRRPRGARRMTHAIVSRPWKQRVVTDFPFQLQSQAAALFLDGPRAGRPPVGEELQW</sequence>
<proteinExistence type="predicted"/>
<dbReference type="EMBL" id="FNDJ01000048">
    <property type="protein sequence ID" value="SDM57629.1"/>
    <property type="molecule type" value="Genomic_DNA"/>
</dbReference>